<evidence type="ECO:0000256" key="2">
    <source>
        <dbReference type="SAM" id="Phobius"/>
    </source>
</evidence>
<feature type="chain" id="PRO_5042052147" evidence="3">
    <location>
        <begin position="25"/>
        <end position="249"/>
    </location>
</feature>
<comment type="caution">
    <text evidence="4">The sequence shown here is derived from an EMBL/GenBank/DDBJ whole genome shotgun (WGS) entry which is preliminary data.</text>
</comment>
<keyword evidence="2" id="KW-1133">Transmembrane helix</keyword>
<evidence type="ECO:0000313" key="5">
    <source>
        <dbReference type="Proteomes" id="UP001281614"/>
    </source>
</evidence>
<dbReference type="Proteomes" id="UP001281614">
    <property type="component" value="Unassembled WGS sequence"/>
</dbReference>
<organism evidence="4 5">
    <name type="scientific">Colletotrichum kahawae</name>
    <name type="common">Coffee berry disease fungus</name>
    <dbReference type="NCBI Taxonomy" id="34407"/>
    <lineage>
        <taxon>Eukaryota</taxon>
        <taxon>Fungi</taxon>
        <taxon>Dikarya</taxon>
        <taxon>Ascomycota</taxon>
        <taxon>Pezizomycotina</taxon>
        <taxon>Sordariomycetes</taxon>
        <taxon>Hypocreomycetidae</taxon>
        <taxon>Glomerellales</taxon>
        <taxon>Glomerellaceae</taxon>
        <taxon>Colletotrichum</taxon>
        <taxon>Colletotrichum gloeosporioides species complex</taxon>
    </lineage>
</organism>
<reference evidence="4" key="1">
    <citation type="submission" date="2023-02" db="EMBL/GenBank/DDBJ databases">
        <title>Colletotrichum kahawae CIFC_Que2 genome sequencing and assembly.</title>
        <authorList>
            <person name="Baroncelli R."/>
        </authorList>
    </citation>
    <scope>NUCLEOTIDE SEQUENCE</scope>
    <source>
        <strain evidence="4">CIFC_Que2</strain>
    </source>
</reference>
<feature type="transmembrane region" description="Helical" evidence="2">
    <location>
        <begin position="201"/>
        <end position="223"/>
    </location>
</feature>
<protein>
    <submittedName>
        <fullName evidence="4">Uncharacterized protein</fullName>
    </submittedName>
</protein>
<feature type="signal peptide" evidence="3">
    <location>
        <begin position="1"/>
        <end position="24"/>
    </location>
</feature>
<name>A0AAD9YKF6_COLKA</name>
<dbReference type="AlphaFoldDB" id="A0AAD9YKF6"/>
<evidence type="ECO:0000313" key="4">
    <source>
        <dbReference type="EMBL" id="KAK2769813.1"/>
    </source>
</evidence>
<dbReference type="EMBL" id="VYYT01000105">
    <property type="protein sequence ID" value="KAK2769813.1"/>
    <property type="molecule type" value="Genomic_DNA"/>
</dbReference>
<feature type="compositionally biased region" description="Low complexity" evidence="1">
    <location>
        <begin position="162"/>
        <end position="180"/>
    </location>
</feature>
<gene>
    <name evidence="4" type="ORF">CKAH01_15008</name>
</gene>
<keyword evidence="2" id="KW-0472">Membrane</keyword>
<evidence type="ECO:0000256" key="1">
    <source>
        <dbReference type="SAM" id="MobiDB-lite"/>
    </source>
</evidence>
<accession>A0AAD9YKF6</accession>
<sequence length="249" mass="26477">MYPRYAATVTAVLGFWSWFQSVSAQAGTQSVFTQPPWLEINRQGNIVNVDDLSYAYTVGDKVQISWQASMVTFLSLQLVYWGGNRDGDVIRVFLTNQANRGYYTWYVGTDDNITPEHVDEYPNHALVLVALSNSSALDEDGWLGGSIMSRGFVLKSNATQSQPSATTSGAAATSTTGISQPSTGVTDCDQVQTAGLGGGPVAGIAIGSAFAGAFLLSVGICLFKRRRDRGGKAALNGANSSATRVNRAN</sequence>
<keyword evidence="3" id="KW-0732">Signal</keyword>
<feature type="region of interest" description="Disordered" evidence="1">
    <location>
        <begin position="162"/>
        <end position="184"/>
    </location>
</feature>
<evidence type="ECO:0000256" key="3">
    <source>
        <dbReference type="SAM" id="SignalP"/>
    </source>
</evidence>
<keyword evidence="2" id="KW-0812">Transmembrane</keyword>
<proteinExistence type="predicted"/>
<keyword evidence="5" id="KW-1185">Reference proteome</keyword>